<organism evidence="1 2">
    <name type="scientific">Neophaeococcomyces mojaviensis</name>
    <dbReference type="NCBI Taxonomy" id="3383035"/>
    <lineage>
        <taxon>Eukaryota</taxon>
        <taxon>Fungi</taxon>
        <taxon>Dikarya</taxon>
        <taxon>Ascomycota</taxon>
        <taxon>Pezizomycotina</taxon>
        <taxon>Eurotiomycetes</taxon>
        <taxon>Chaetothyriomycetidae</taxon>
        <taxon>Chaetothyriales</taxon>
        <taxon>Chaetothyriales incertae sedis</taxon>
        <taxon>Neophaeococcomyces</taxon>
    </lineage>
</organism>
<protein>
    <submittedName>
        <fullName evidence="1">Uncharacterized protein</fullName>
    </submittedName>
</protein>
<sequence>MSSNGKQVALIIGASRGIGRQVAIDLAKNGYYVVVSAKTTSDASLIPASEFPPDPNTQKSTINTVAREITEAGNSCIALPVNVRDHASIDKLVKDTMAKLGRIDVLIYNSGAIWWSAVETTPLKRYKLMQEVNSEGLYSAVQSCLPVFKKQNYKARIIVVSPPIYSRFIHGKTAYAMTKFGMSILTLGLAKDIERQGHKDMAVTSIWPAIAIESAATELNPQIQSAGMNSASEEGKKDLRKPTIYSDAILAMLRAPTEKVNGLLDTDEDFLRRECGYNDKDFEKYNLVPGSTPRRIMPKDFPDLRVLEQDDEGKRMDSVKLRGGRL</sequence>
<gene>
    <name evidence="1" type="ORF">H2198_008819</name>
</gene>
<proteinExistence type="predicted"/>
<reference evidence="1" key="1">
    <citation type="submission" date="2022-10" db="EMBL/GenBank/DDBJ databases">
        <title>Culturing micro-colonial fungi from biological soil crusts in the Mojave desert and describing Neophaeococcomyces mojavensis, and introducing the new genera and species Taxawa tesnikishii.</title>
        <authorList>
            <person name="Kurbessoian T."/>
            <person name="Stajich J.E."/>
        </authorList>
    </citation>
    <scope>NUCLEOTIDE SEQUENCE</scope>
    <source>
        <strain evidence="1">JES_112</strain>
    </source>
</reference>
<dbReference type="EMBL" id="JAPDRQ010000228">
    <property type="protein sequence ID" value="KAJ9651923.1"/>
    <property type="molecule type" value="Genomic_DNA"/>
</dbReference>
<evidence type="ECO:0000313" key="1">
    <source>
        <dbReference type="EMBL" id="KAJ9651923.1"/>
    </source>
</evidence>
<evidence type="ECO:0000313" key="2">
    <source>
        <dbReference type="Proteomes" id="UP001172386"/>
    </source>
</evidence>
<keyword evidence="2" id="KW-1185">Reference proteome</keyword>
<name>A0ACC2ZW35_9EURO</name>
<accession>A0ACC2ZW35</accession>
<dbReference type="Proteomes" id="UP001172386">
    <property type="component" value="Unassembled WGS sequence"/>
</dbReference>
<comment type="caution">
    <text evidence="1">The sequence shown here is derived from an EMBL/GenBank/DDBJ whole genome shotgun (WGS) entry which is preliminary data.</text>
</comment>